<feature type="compositionally biased region" description="Basic and acidic residues" evidence="1">
    <location>
        <begin position="725"/>
        <end position="735"/>
    </location>
</feature>
<dbReference type="VEuPathDB" id="TriTrypDB:LINF_340009600"/>
<feature type="compositionally biased region" description="Basic residues" evidence="1">
    <location>
        <begin position="683"/>
        <end position="695"/>
    </location>
</feature>
<feature type="compositionally biased region" description="Low complexity" evidence="1">
    <location>
        <begin position="256"/>
        <end position="268"/>
    </location>
</feature>
<feature type="region of interest" description="Disordered" evidence="1">
    <location>
        <begin position="910"/>
        <end position="962"/>
    </location>
</feature>
<feature type="compositionally biased region" description="Polar residues" evidence="1">
    <location>
        <begin position="446"/>
        <end position="456"/>
    </location>
</feature>
<feature type="region of interest" description="Disordered" evidence="1">
    <location>
        <begin position="346"/>
        <end position="500"/>
    </location>
</feature>
<feature type="region of interest" description="Disordered" evidence="1">
    <location>
        <begin position="200"/>
        <end position="227"/>
    </location>
</feature>
<feature type="region of interest" description="Disordered" evidence="1">
    <location>
        <begin position="256"/>
        <end position="308"/>
    </location>
</feature>
<dbReference type="AlphaFoldDB" id="A0A6L0XTL5"/>
<feature type="compositionally biased region" description="Polar residues" evidence="1">
    <location>
        <begin position="363"/>
        <end position="382"/>
    </location>
</feature>
<feature type="region of interest" description="Disordered" evidence="1">
    <location>
        <begin position="131"/>
        <end position="186"/>
    </location>
</feature>
<protein>
    <submittedName>
        <fullName evidence="2">Hypothetical_protein</fullName>
    </submittedName>
</protein>
<feature type="region of interest" description="Disordered" evidence="1">
    <location>
        <begin position="637"/>
        <end position="822"/>
    </location>
</feature>
<organism evidence="2 3">
    <name type="scientific">Leishmania infantum</name>
    <dbReference type="NCBI Taxonomy" id="5671"/>
    <lineage>
        <taxon>Eukaryota</taxon>
        <taxon>Discoba</taxon>
        <taxon>Euglenozoa</taxon>
        <taxon>Kinetoplastea</taxon>
        <taxon>Metakinetoplastina</taxon>
        <taxon>Trypanosomatida</taxon>
        <taxon>Trypanosomatidae</taxon>
        <taxon>Leishmaniinae</taxon>
        <taxon>Leishmania</taxon>
    </lineage>
</organism>
<feature type="compositionally biased region" description="Low complexity" evidence="1">
    <location>
        <begin position="33"/>
        <end position="55"/>
    </location>
</feature>
<feature type="compositionally biased region" description="Low complexity" evidence="1">
    <location>
        <begin position="457"/>
        <end position="467"/>
    </location>
</feature>
<accession>A0A6L0XTL5</accession>
<feature type="compositionally biased region" description="Acidic residues" evidence="1">
    <location>
        <begin position="936"/>
        <end position="946"/>
    </location>
</feature>
<gene>
    <name evidence="2" type="ORF">LINF_340009600</name>
</gene>
<feature type="compositionally biased region" description="Low complexity" evidence="1">
    <location>
        <begin position="171"/>
        <end position="184"/>
    </location>
</feature>
<feature type="compositionally biased region" description="Low complexity" evidence="1">
    <location>
        <begin position="147"/>
        <end position="157"/>
    </location>
</feature>
<feature type="compositionally biased region" description="Polar residues" evidence="1">
    <location>
        <begin position="739"/>
        <end position="753"/>
    </location>
</feature>
<dbReference type="Proteomes" id="UP000255414">
    <property type="component" value="Chromosome 34"/>
</dbReference>
<proteinExistence type="predicted"/>
<dbReference type="EMBL" id="LR812967">
    <property type="protein sequence ID" value="CAC9536244.1"/>
    <property type="molecule type" value="Genomic_DNA"/>
</dbReference>
<sequence>MSAATDVLTISSSPSRTEPLARAAATMAGDSCPSPSAAATAVTTTASFASPRTPKSTPPPTASRCLVRPLLLQRRHSRSDGPQHQQQQSSCASNPSSANLCESEQEGAGGVEILLAKQYRPMRAIVSSRYAGTAAGQQERRQRQEDAAGTAVDGGAAEKLASGAAKENDGAGHSSSSSTTTTDGTAGGVRCIAVQLPSDHHTAAAPNSASRGQEDKRQVANRSVPINSARPCGEALVAPSSSSYFSNLSASTAHSSSASSSFYGAPASVPRASGAGKGHAAVASLSPPALPDGVPACNGDGNRSGSSTEAKVVPLLLRTWLSAHTIGEELGSPSISRSASRNLVRGPSLTVPQAPLGTLPPSGATSMGSVTPLSSNRSSTHPSFMRPPSVTRSGGEQGSIKVPGGLRQISGGGKGKSSPTGGIAHAVNGRVLCSPHGARRPDLGSRRTTFQRSTSNLSLPEASSSGGAPPPSDLGEWSSGAAVRKDTASARPPPSSMPKEMHSFILSQYRTLQRDVLSLPAPQQSVYPDVTSVDFQHIKRATCSKHSKAAKKALKAQEEVRLRALQQQHHDMEVIRNGGREHVGQSMKSSVVLAGSLSKLRARTRSSLGRSAATALGASPATSLVIGSPDECSVTALYPGDGSGRATPEKHDAAQSQTPEREREAWHASKAFMASNAPAGAQRHGRQSRSVNKNRMKGEEIVMAIALDSEDEEDVDASTTSNAETWRRSRVDQPHRSAHVSSTALGELSSDTATKCAGERLVSQPQRRRGAAASKRCAERHVHSSSSSSSSRNEEGCFPCKQQRGSRVRSAPSPSSALPLELCSPPVASRSGSRASLSAHALDSSHHHSNATTALLAHSSSESDDGEDAADECCHCCPCKRPKNFFALCRTSSQSAASLVWRGEKRNVAASAMQEEKPSSTAISRASPDDSQFVVEDLEDSDEDEPTLSMQSFRRANIQRIR</sequence>
<feature type="region of interest" description="Disordered" evidence="1">
    <location>
        <begin position="1"/>
        <end position="105"/>
    </location>
</feature>
<feature type="compositionally biased region" description="Basic and acidic residues" evidence="1">
    <location>
        <begin position="647"/>
        <end position="667"/>
    </location>
</feature>
<evidence type="ECO:0000313" key="3">
    <source>
        <dbReference type="Proteomes" id="UP000255414"/>
    </source>
</evidence>
<feature type="compositionally biased region" description="Low complexity" evidence="1">
    <location>
        <begin position="810"/>
        <end position="822"/>
    </location>
</feature>
<feature type="compositionally biased region" description="Polar residues" evidence="1">
    <location>
        <begin position="80"/>
        <end position="102"/>
    </location>
</feature>
<evidence type="ECO:0000313" key="2">
    <source>
        <dbReference type="EMBL" id="CAC9536244.1"/>
    </source>
</evidence>
<reference evidence="2" key="1">
    <citation type="submission" date="2020-06" db="EMBL/GenBank/DDBJ databases">
        <authorList>
            <person name="Gonzalez-de la Fuente S."/>
            <person name="Peiro-Pastor R."/>
            <person name="Rastrojo A."/>
            <person name="Moreno J."/>
            <person name="Carrasco-Ramiro F."/>
            <person name="Requena JM."/>
            <person name="Aguado B."/>
        </authorList>
    </citation>
    <scope>NUCLEOTIDE SEQUENCE</scope>
</reference>
<name>A0A6L0XTL5_LEIIN</name>
<evidence type="ECO:0000256" key="1">
    <source>
        <dbReference type="SAM" id="MobiDB-lite"/>
    </source>
</evidence>